<evidence type="ECO:0000256" key="1">
    <source>
        <dbReference type="ARBA" id="ARBA00004651"/>
    </source>
</evidence>
<dbReference type="GO" id="GO:0005524">
    <property type="term" value="F:ATP binding"/>
    <property type="evidence" value="ECO:0007669"/>
    <property type="project" value="UniProtKB-KW"/>
</dbReference>
<evidence type="ECO:0000313" key="11">
    <source>
        <dbReference type="Proteomes" id="UP000602284"/>
    </source>
</evidence>
<dbReference type="PANTHER" id="PTHR24221:SF646">
    <property type="entry name" value="HAEMOLYSIN SECRETION ATP-BINDING PROTEIN"/>
    <property type="match status" value="1"/>
</dbReference>
<dbReference type="PROSITE" id="PS00211">
    <property type="entry name" value="ABC_TRANSPORTER_1"/>
    <property type="match status" value="1"/>
</dbReference>
<dbReference type="PROSITE" id="PS50893">
    <property type="entry name" value="ABC_TRANSPORTER_2"/>
    <property type="match status" value="1"/>
</dbReference>
<feature type="domain" description="ABC transporter" evidence="8">
    <location>
        <begin position="349"/>
        <end position="589"/>
    </location>
</feature>
<dbReference type="PANTHER" id="PTHR24221">
    <property type="entry name" value="ATP-BINDING CASSETTE SUB-FAMILY B"/>
    <property type="match status" value="1"/>
</dbReference>
<feature type="transmembrane region" description="Helical" evidence="7">
    <location>
        <begin position="256"/>
        <end position="276"/>
    </location>
</feature>
<gene>
    <name evidence="10" type="ORF">JJB07_03225</name>
</gene>
<evidence type="ECO:0000256" key="6">
    <source>
        <dbReference type="ARBA" id="ARBA00023136"/>
    </source>
</evidence>
<keyword evidence="6 7" id="KW-0472">Membrane</keyword>
<keyword evidence="2 7" id="KW-0812">Transmembrane</keyword>
<evidence type="ECO:0000256" key="2">
    <source>
        <dbReference type="ARBA" id="ARBA00022692"/>
    </source>
</evidence>
<name>A0ABS1J5U9_9BACL</name>
<feature type="transmembrane region" description="Helical" evidence="7">
    <location>
        <begin position="168"/>
        <end position="186"/>
    </location>
</feature>
<keyword evidence="5 7" id="KW-1133">Transmembrane helix</keyword>
<dbReference type="RefSeq" id="WP_201631053.1">
    <property type="nucleotide sequence ID" value="NZ_JAEQNB010000001.1"/>
</dbReference>
<dbReference type="SUPFAM" id="SSF90123">
    <property type="entry name" value="ABC transporter transmembrane region"/>
    <property type="match status" value="1"/>
</dbReference>
<dbReference type="InterPro" id="IPR027417">
    <property type="entry name" value="P-loop_NTPase"/>
</dbReference>
<dbReference type="InterPro" id="IPR011527">
    <property type="entry name" value="ABC1_TM_dom"/>
</dbReference>
<dbReference type="InterPro" id="IPR003593">
    <property type="entry name" value="AAA+_ATPase"/>
</dbReference>
<organism evidence="10 11">
    <name type="scientific">Tumebacillus amylolyticus</name>
    <dbReference type="NCBI Taxonomy" id="2801339"/>
    <lineage>
        <taxon>Bacteria</taxon>
        <taxon>Bacillati</taxon>
        <taxon>Bacillota</taxon>
        <taxon>Bacilli</taxon>
        <taxon>Bacillales</taxon>
        <taxon>Alicyclobacillaceae</taxon>
        <taxon>Tumebacillus</taxon>
    </lineage>
</organism>
<feature type="transmembrane region" description="Helical" evidence="7">
    <location>
        <begin position="33"/>
        <end position="55"/>
    </location>
</feature>
<accession>A0ABS1J5U9</accession>
<dbReference type="Gene3D" id="1.20.1560.10">
    <property type="entry name" value="ABC transporter type 1, transmembrane domain"/>
    <property type="match status" value="1"/>
</dbReference>
<evidence type="ECO:0000259" key="9">
    <source>
        <dbReference type="PROSITE" id="PS50929"/>
    </source>
</evidence>
<dbReference type="InterPro" id="IPR003439">
    <property type="entry name" value="ABC_transporter-like_ATP-bd"/>
</dbReference>
<feature type="domain" description="ABC transmembrane type-1" evidence="9">
    <location>
        <begin position="37"/>
        <end position="310"/>
    </location>
</feature>
<reference evidence="10 11" key="1">
    <citation type="submission" date="2021-01" db="EMBL/GenBank/DDBJ databases">
        <title>Tumebacillus sp. strain ITR2 16S ribosomal RNA gene Genome sequencing and assembly.</title>
        <authorList>
            <person name="Kang M."/>
        </authorList>
    </citation>
    <scope>NUCLEOTIDE SEQUENCE [LARGE SCALE GENOMIC DNA]</scope>
    <source>
        <strain evidence="10 11">ITR2</strain>
    </source>
</reference>
<dbReference type="Gene3D" id="3.40.50.300">
    <property type="entry name" value="P-loop containing nucleotide triphosphate hydrolases"/>
    <property type="match status" value="1"/>
</dbReference>
<dbReference type="InterPro" id="IPR039421">
    <property type="entry name" value="Type_1_exporter"/>
</dbReference>
<dbReference type="PROSITE" id="PS50929">
    <property type="entry name" value="ABC_TM1F"/>
    <property type="match status" value="1"/>
</dbReference>
<dbReference type="EMBL" id="JAEQNB010000001">
    <property type="protein sequence ID" value="MBL0385652.1"/>
    <property type="molecule type" value="Genomic_DNA"/>
</dbReference>
<feature type="transmembrane region" description="Helical" evidence="7">
    <location>
        <begin position="61"/>
        <end position="80"/>
    </location>
</feature>
<sequence>MNENEQIGIKEVLQSFRHWRNLFALIWRANPSYLMRVVLIYLLLGVTPIVTLVATKKLIDGVIAGQALAAMGWYVGILVFKQALTIAQSYYEGLFQQLVANAVQEKIIEKTTQLSLADIENTDVQEQLKRVQQEAMYRPYQMFTQMLNVINNVVTFVGAVVLLISWKWWAVLVVALTTGISFYTSLRINQEQFKIVYERAAKQREAWYYTHLLTFDKTFKEIRLFQLGEFFLTKFKAIYRDFYIVDQKIAKKRLNWSAASETLNLVALISVIYLAVREAMRNVFGVGNLYSYVQGISLTQTSAQSVFSNILAICQHNLYIEQLFVFLALPTVEPKLLSGVQDVERIETFEFRDVSFCYPGTEREVLHNVSFSLQRGQCIAIVGRNGSGKTTLAKLITQLYAGYDGEILVNGESVRTLDVEQLQKRIGVVFQDYVHYEMTLRHNIGLGNTETIEDDEKIWEASEKTGIGSFVRNLPHQLDTELGRWVVKGEQLSGGQWQRIAIARAFIRNADLYVLDEPNSALDPIAEFEMFERIRDLLRDRLGIYIAHRLASARFADRILVMDGGQVIEQGTHDELMALDGQYAEMYNVQTNLYEVKA</sequence>
<comment type="subcellular location">
    <subcellularLocation>
        <location evidence="1">Cell membrane</location>
        <topology evidence="1">Multi-pass membrane protein</topology>
    </subcellularLocation>
</comment>
<evidence type="ECO:0000256" key="3">
    <source>
        <dbReference type="ARBA" id="ARBA00022741"/>
    </source>
</evidence>
<dbReference type="InterPro" id="IPR036640">
    <property type="entry name" value="ABC1_TM_sf"/>
</dbReference>
<dbReference type="SUPFAM" id="SSF52540">
    <property type="entry name" value="P-loop containing nucleoside triphosphate hydrolases"/>
    <property type="match status" value="1"/>
</dbReference>
<keyword evidence="4 10" id="KW-0067">ATP-binding</keyword>
<dbReference type="Proteomes" id="UP000602284">
    <property type="component" value="Unassembled WGS sequence"/>
</dbReference>
<evidence type="ECO:0000256" key="7">
    <source>
        <dbReference type="SAM" id="Phobius"/>
    </source>
</evidence>
<feature type="transmembrane region" description="Helical" evidence="7">
    <location>
        <begin position="142"/>
        <end position="162"/>
    </location>
</feature>
<evidence type="ECO:0000313" key="10">
    <source>
        <dbReference type="EMBL" id="MBL0385652.1"/>
    </source>
</evidence>
<evidence type="ECO:0000256" key="5">
    <source>
        <dbReference type="ARBA" id="ARBA00022989"/>
    </source>
</evidence>
<keyword evidence="3" id="KW-0547">Nucleotide-binding</keyword>
<keyword evidence="11" id="KW-1185">Reference proteome</keyword>
<proteinExistence type="predicted"/>
<dbReference type="Pfam" id="PF00005">
    <property type="entry name" value="ABC_tran"/>
    <property type="match status" value="1"/>
</dbReference>
<comment type="caution">
    <text evidence="10">The sequence shown here is derived from an EMBL/GenBank/DDBJ whole genome shotgun (WGS) entry which is preliminary data.</text>
</comment>
<protein>
    <submittedName>
        <fullName evidence="10">ABC transporter ATP-binding protein</fullName>
    </submittedName>
</protein>
<evidence type="ECO:0000256" key="4">
    <source>
        <dbReference type="ARBA" id="ARBA00022840"/>
    </source>
</evidence>
<evidence type="ECO:0000259" key="8">
    <source>
        <dbReference type="PROSITE" id="PS50893"/>
    </source>
</evidence>
<dbReference type="SMART" id="SM00382">
    <property type="entry name" value="AAA"/>
    <property type="match status" value="1"/>
</dbReference>
<dbReference type="InterPro" id="IPR017871">
    <property type="entry name" value="ABC_transporter-like_CS"/>
</dbReference>